<dbReference type="InterPro" id="IPR002083">
    <property type="entry name" value="MATH/TRAF_dom"/>
</dbReference>
<dbReference type="InterPro" id="IPR056423">
    <property type="entry name" value="BACK_BPM_SPOP"/>
</dbReference>
<reference evidence="5" key="1">
    <citation type="submission" date="2020-07" db="EMBL/GenBank/DDBJ databases">
        <title>Genome sequence and genetic diversity analysis of an under-domesticated orphan crop, white fonio (Digitaria exilis).</title>
        <authorList>
            <person name="Bennetzen J.L."/>
            <person name="Chen S."/>
            <person name="Ma X."/>
            <person name="Wang X."/>
            <person name="Yssel A.E.J."/>
            <person name="Chaluvadi S.R."/>
            <person name="Johnson M."/>
            <person name="Gangashetty P."/>
            <person name="Hamidou F."/>
            <person name="Sanogo M.D."/>
            <person name="Zwaenepoel A."/>
            <person name="Wallace J."/>
            <person name="Van De Peer Y."/>
            <person name="Van Deynze A."/>
        </authorList>
    </citation>
    <scope>NUCLEOTIDE SEQUENCE</scope>
    <source>
        <tissue evidence="5">Leaves</tissue>
    </source>
</reference>
<dbReference type="CDD" id="cd00121">
    <property type="entry name" value="MATH"/>
    <property type="match status" value="1"/>
</dbReference>
<dbReference type="Pfam" id="PF24570">
    <property type="entry name" value="BACK_BPM_SPOP"/>
    <property type="match status" value="1"/>
</dbReference>
<feature type="region of interest" description="Disordered" evidence="3">
    <location>
        <begin position="249"/>
        <end position="270"/>
    </location>
</feature>
<evidence type="ECO:0000256" key="3">
    <source>
        <dbReference type="SAM" id="MobiDB-lite"/>
    </source>
</evidence>
<comment type="similarity">
    <text evidence="2">Belongs to the Tdpoz family.</text>
</comment>
<dbReference type="Gene3D" id="3.30.710.10">
    <property type="entry name" value="Potassium Channel Kv1.1, Chain A"/>
    <property type="match status" value="1"/>
</dbReference>
<dbReference type="OrthoDB" id="598013at2759"/>
<evidence type="ECO:0000256" key="1">
    <source>
        <dbReference type="ARBA" id="ARBA00004906"/>
    </source>
</evidence>
<dbReference type="EMBL" id="JACEFO010002617">
    <property type="protein sequence ID" value="KAF8653764.1"/>
    <property type="molecule type" value="Genomic_DNA"/>
</dbReference>
<dbReference type="Gene3D" id="1.25.40.420">
    <property type="match status" value="1"/>
</dbReference>
<sequence>MTNDGNTFAIVKAITRDVSVGGHRWKIHCYPRGSRAEDKGEYVTVSLSSPAADPMASSTYGIFEAFVTKPADNPSSSRAQRTAQQIYLPPSSSEDLKPTGLYYKLIKRSDLESLYVFDGQATITCGVIVLRDGDDPLHVPPSDIGAHLGVEGTAELSSRRPPCPPRSALRAPSPTLDRGKPAAPRVHDSCMPWLYKHDAADVLNVLLDSTDGSDVSFLVDGERFAAHRAVLAARSPVFKEQLMLGSTSKAKTTPSWSTTSRRRRSRPCSGSCTPTLVRRRTPPCEMLRCLLAAADRLKLVCAKKLWDSVSAETVAATLACAEACRCPELKTKCVSFLVDQKNFRDAVLTDGFVQLVQKFPGIVAELKEVAK</sequence>
<dbReference type="Pfam" id="PF00651">
    <property type="entry name" value="BTB"/>
    <property type="match status" value="1"/>
</dbReference>
<dbReference type="SMART" id="SM00225">
    <property type="entry name" value="BTB"/>
    <property type="match status" value="1"/>
</dbReference>
<dbReference type="PANTHER" id="PTHR26379">
    <property type="entry name" value="BTB/POZ AND MATH DOMAIN-CONTAINING PROTEIN 1"/>
    <property type="match status" value="1"/>
</dbReference>
<dbReference type="Proteomes" id="UP000636709">
    <property type="component" value="Unassembled WGS sequence"/>
</dbReference>
<dbReference type="PANTHER" id="PTHR26379:SF187">
    <property type="entry name" value="OS07G0655300 PROTEIN"/>
    <property type="match status" value="1"/>
</dbReference>
<dbReference type="SUPFAM" id="SSF54695">
    <property type="entry name" value="POZ domain"/>
    <property type="match status" value="1"/>
</dbReference>
<dbReference type="SUPFAM" id="SSF49599">
    <property type="entry name" value="TRAF domain-like"/>
    <property type="match status" value="1"/>
</dbReference>
<dbReference type="InterPro" id="IPR008974">
    <property type="entry name" value="TRAF-like"/>
</dbReference>
<dbReference type="Gene3D" id="2.60.210.10">
    <property type="entry name" value="Apoptosis, Tumor Necrosis Factor Receptor Associated Protein 2, Chain A"/>
    <property type="match status" value="1"/>
</dbReference>
<organism evidence="5 6">
    <name type="scientific">Digitaria exilis</name>
    <dbReference type="NCBI Taxonomy" id="1010633"/>
    <lineage>
        <taxon>Eukaryota</taxon>
        <taxon>Viridiplantae</taxon>
        <taxon>Streptophyta</taxon>
        <taxon>Embryophyta</taxon>
        <taxon>Tracheophyta</taxon>
        <taxon>Spermatophyta</taxon>
        <taxon>Magnoliopsida</taxon>
        <taxon>Liliopsida</taxon>
        <taxon>Poales</taxon>
        <taxon>Poaceae</taxon>
        <taxon>PACMAD clade</taxon>
        <taxon>Panicoideae</taxon>
        <taxon>Panicodae</taxon>
        <taxon>Paniceae</taxon>
        <taxon>Anthephorinae</taxon>
        <taxon>Digitaria</taxon>
    </lineage>
</organism>
<evidence type="ECO:0000313" key="5">
    <source>
        <dbReference type="EMBL" id="KAF8653764.1"/>
    </source>
</evidence>
<feature type="domain" description="BTB" evidence="4">
    <location>
        <begin position="213"/>
        <end position="242"/>
    </location>
</feature>
<feature type="region of interest" description="Disordered" evidence="3">
    <location>
        <begin position="152"/>
        <end position="183"/>
    </location>
</feature>
<dbReference type="InterPro" id="IPR045005">
    <property type="entry name" value="BPM1-6"/>
</dbReference>
<protein>
    <recommendedName>
        <fullName evidence="4">BTB domain-containing protein</fullName>
    </recommendedName>
</protein>
<evidence type="ECO:0000259" key="4">
    <source>
        <dbReference type="PROSITE" id="PS50097"/>
    </source>
</evidence>
<keyword evidence="6" id="KW-1185">Reference proteome</keyword>
<dbReference type="AlphaFoldDB" id="A0A835A6A0"/>
<gene>
    <name evidence="5" type="ORF">HU200_061880</name>
</gene>
<comment type="caution">
    <text evidence="5">The sequence shown here is derived from an EMBL/GenBank/DDBJ whole genome shotgun (WGS) entry which is preliminary data.</text>
</comment>
<comment type="pathway">
    <text evidence="1">Protein modification; protein ubiquitination.</text>
</comment>
<proteinExistence type="inferred from homology"/>
<name>A0A835A6A0_9POAL</name>
<dbReference type="InterPro" id="IPR011333">
    <property type="entry name" value="SKP1/BTB/POZ_sf"/>
</dbReference>
<dbReference type="GO" id="GO:0016567">
    <property type="term" value="P:protein ubiquitination"/>
    <property type="evidence" value="ECO:0007669"/>
    <property type="project" value="InterPro"/>
</dbReference>
<accession>A0A835A6A0</accession>
<evidence type="ECO:0000256" key="2">
    <source>
        <dbReference type="ARBA" id="ARBA00010846"/>
    </source>
</evidence>
<dbReference type="PROSITE" id="PS50097">
    <property type="entry name" value="BTB"/>
    <property type="match status" value="1"/>
</dbReference>
<evidence type="ECO:0000313" key="6">
    <source>
        <dbReference type="Proteomes" id="UP000636709"/>
    </source>
</evidence>
<dbReference type="InterPro" id="IPR000210">
    <property type="entry name" value="BTB/POZ_dom"/>
</dbReference>